<gene>
    <name evidence="5" type="primary">queF</name>
    <name evidence="6" type="ORF">OMM_09187</name>
</gene>
<comment type="function">
    <text evidence="5">Catalyzes the NADPH-dependent reduction of 7-cyano-7-deazaguanine (preQ0) to 7-aminomethyl-7-deazaguanine (preQ1).</text>
</comment>
<evidence type="ECO:0000256" key="3">
    <source>
        <dbReference type="ARBA" id="ARBA00022857"/>
    </source>
</evidence>
<comment type="similarity">
    <text evidence="5">Belongs to the GTP cyclohydrolase I family. QueF type 1 subfamily.</text>
</comment>
<evidence type="ECO:0000256" key="4">
    <source>
        <dbReference type="ARBA" id="ARBA00023002"/>
    </source>
</evidence>
<dbReference type="AlphaFoldDB" id="A0A1V1P4W1"/>
<feature type="binding site" evidence="5">
    <location>
        <begin position="67"/>
        <end position="69"/>
    </location>
    <ligand>
        <name>substrate</name>
    </ligand>
</feature>
<dbReference type="SUPFAM" id="SSF55620">
    <property type="entry name" value="Tetrahydrobiopterin biosynthesis enzymes-like"/>
    <property type="match status" value="1"/>
</dbReference>
<evidence type="ECO:0000256" key="1">
    <source>
        <dbReference type="ARBA" id="ARBA00022490"/>
    </source>
</evidence>
<name>A0A1V1P4W1_9BACT</name>
<comment type="pathway">
    <text evidence="5">tRNA modification; tRNA-queuosine biosynthesis.</text>
</comment>
<dbReference type="HAMAP" id="MF_00818">
    <property type="entry name" value="QueF_type1"/>
    <property type="match status" value="1"/>
</dbReference>
<keyword evidence="2 5" id="KW-0671">Queuosine biosynthesis</keyword>
<dbReference type="InterPro" id="IPR029500">
    <property type="entry name" value="QueF"/>
</dbReference>
<dbReference type="UniPathway" id="UPA00392"/>
<dbReference type="NCBIfam" id="TIGR03139">
    <property type="entry name" value="QueF-II"/>
    <property type="match status" value="1"/>
</dbReference>
<dbReference type="Pfam" id="PF14489">
    <property type="entry name" value="QueF"/>
    <property type="match status" value="1"/>
</dbReference>
<dbReference type="EC" id="1.7.1.13" evidence="5"/>
<protein>
    <recommendedName>
        <fullName evidence="5">NADPH-dependent 7-cyano-7-deazaguanine reductase</fullName>
        <ecNumber evidence="5">1.7.1.13</ecNumber>
    </recommendedName>
    <alternativeName>
        <fullName evidence="5">7-cyano-7-carbaguanine reductase</fullName>
    </alternativeName>
    <alternativeName>
        <fullName evidence="5">NADPH-dependent nitrile oxidoreductase</fullName>
    </alternativeName>
    <alternativeName>
        <fullName evidence="5">PreQ(0) reductase</fullName>
    </alternativeName>
</protein>
<reference evidence="7" key="1">
    <citation type="submission" date="2012-11" db="EMBL/GenBank/DDBJ databases">
        <authorList>
            <person name="Lucero-Rivera Y.E."/>
            <person name="Tovar-Ramirez D."/>
        </authorList>
    </citation>
    <scope>NUCLEOTIDE SEQUENCE [LARGE SCALE GENOMIC DNA]</scope>
    <source>
        <strain evidence="7">Araruama</strain>
    </source>
</reference>
<dbReference type="PANTHER" id="PTHR34354">
    <property type="entry name" value="NADPH-DEPENDENT 7-CYANO-7-DEAZAGUANINE REDUCTASE"/>
    <property type="match status" value="1"/>
</dbReference>
<evidence type="ECO:0000313" key="6">
    <source>
        <dbReference type="EMBL" id="ETR69929.1"/>
    </source>
</evidence>
<accession>A0A1V1P4W1</accession>
<comment type="subcellular location">
    <subcellularLocation>
        <location evidence="5">Cytoplasm</location>
    </subcellularLocation>
</comment>
<dbReference type="InterPro" id="IPR050084">
    <property type="entry name" value="NADPH_dep_7-cyano-7-deazaG_red"/>
</dbReference>
<dbReference type="InterPro" id="IPR016856">
    <property type="entry name" value="QueF_type1"/>
</dbReference>
<keyword evidence="1 5" id="KW-0963">Cytoplasm</keyword>
<dbReference type="GO" id="GO:0033739">
    <property type="term" value="F:preQ1 synthase activity"/>
    <property type="evidence" value="ECO:0007669"/>
    <property type="project" value="UniProtKB-UniRule"/>
</dbReference>
<keyword evidence="4 5" id="KW-0560">Oxidoreductase</keyword>
<sequence length="105" mass="12357">MTKPFDNVNQINDIQSDLLEVVSYDYKGHRKIDVKIEQPEFSSLCPMTGLPDFASIHIHYTPNQYIVELKSLKYYLLQYRNVGIFYEHLINVILDHLVCKVQPEK</sequence>
<dbReference type="InterPro" id="IPR043133">
    <property type="entry name" value="GTP-CH-I_C/QueF"/>
</dbReference>
<evidence type="ECO:0000313" key="7">
    <source>
        <dbReference type="Proteomes" id="UP000189670"/>
    </source>
</evidence>
<organism evidence="6 7">
    <name type="scientific">Candidatus Magnetoglobus multicellularis str. Araruama</name>
    <dbReference type="NCBI Taxonomy" id="890399"/>
    <lineage>
        <taxon>Bacteria</taxon>
        <taxon>Pseudomonadati</taxon>
        <taxon>Thermodesulfobacteriota</taxon>
        <taxon>Desulfobacteria</taxon>
        <taxon>Desulfobacterales</taxon>
        <taxon>Desulfobacteraceae</taxon>
        <taxon>Candidatus Magnetoglobus</taxon>
    </lineage>
</organism>
<comment type="caution">
    <text evidence="6">The sequence shown here is derived from an EMBL/GenBank/DDBJ whole genome shotgun (WGS) entry which is preliminary data.</text>
</comment>
<feature type="binding site" evidence="5">
    <location>
        <begin position="86"/>
        <end position="87"/>
    </location>
    <ligand>
        <name>substrate</name>
    </ligand>
</feature>
<keyword evidence="3 5" id="KW-0521">NADP</keyword>
<proteinExistence type="inferred from homology"/>
<evidence type="ECO:0000256" key="5">
    <source>
        <dbReference type="HAMAP-Rule" id="MF_00818"/>
    </source>
</evidence>
<comment type="catalytic activity">
    <reaction evidence="5">
        <text>7-aminomethyl-7-carbaguanine + 2 NADP(+) = 7-cyano-7-carbaguanine + 2 NADPH + 3 H(+)</text>
        <dbReference type="Rhea" id="RHEA:13409"/>
        <dbReference type="ChEBI" id="CHEBI:15378"/>
        <dbReference type="ChEBI" id="CHEBI:45075"/>
        <dbReference type="ChEBI" id="CHEBI:57783"/>
        <dbReference type="ChEBI" id="CHEBI:58349"/>
        <dbReference type="ChEBI" id="CHEBI:58703"/>
        <dbReference type="EC" id="1.7.1.13"/>
    </reaction>
</comment>
<feature type="active site" description="Proton donor" evidence="5">
    <location>
        <position position="52"/>
    </location>
</feature>
<dbReference type="PANTHER" id="PTHR34354:SF1">
    <property type="entry name" value="NADPH-DEPENDENT 7-CYANO-7-DEAZAGUANINE REDUCTASE"/>
    <property type="match status" value="1"/>
</dbReference>
<feature type="active site" description="Thioimide intermediate" evidence="5">
    <location>
        <position position="45"/>
    </location>
</feature>
<evidence type="ECO:0000256" key="2">
    <source>
        <dbReference type="ARBA" id="ARBA00022785"/>
    </source>
</evidence>
<dbReference type="GO" id="GO:0005737">
    <property type="term" value="C:cytoplasm"/>
    <property type="evidence" value="ECO:0007669"/>
    <property type="project" value="UniProtKB-SubCell"/>
</dbReference>
<dbReference type="Proteomes" id="UP000189670">
    <property type="component" value="Unassembled WGS sequence"/>
</dbReference>
<dbReference type="GO" id="GO:0008616">
    <property type="term" value="P:tRNA queuosine(34) biosynthetic process"/>
    <property type="evidence" value="ECO:0007669"/>
    <property type="project" value="UniProtKB-UniRule"/>
</dbReference>
<dbReference type="Gene3D" id="3.30.1130.10">
    <property type="match status" value="1"/>
</dbReference>
<dbReference type="EMBL" id="ATBP01000527">
    <property type="protein sequence ID" value="ETR69929.1"/>
    <property type="molecule type" value="Genomic_DNA"/>
</dbReference>